<proteinExistence type="predicted"/>
<protein>
    <recommendedName>
        <fullName evidence="1">Nucleotidyltransferase-like domain-containing protein</fullName>
    </recommendedName>
</protein>
<evidence type="ECO:0000313" key="2">
    <source>
        <dbReference type="EMBL" id="QEZ48480.1"/>
    </source>
</evidence>
<gene>
    <name evidence="2" type="ORF">D2917_20620</name>
</gene>
<dbReference type="EMBL" id="CP032519">
    <property type="protein sequence ID" value="QEZ48480.1"/>
    <property type="molecule type" value="Genomic_DNA"/>
</dbReference>
<reference evidence="2 3" key="1">
    <citation type="submission" date="2018-09" db="EMBL/GenBank/DDBJ databases">
        <title>Complete genome sequence of Cupriavidus oxalaticus T2, a bacterium capable of phenol tolerance and degradation.</title>
        <authorList>
            <person name="Yan J."/>
        </authorList>
    </citation>
    <scope>NUCLEOTIDE SEQUENCE [LARGE SCALE GENOMIC DNA]</scope>
    <source>
        <strain evidence="2 3">T2</strain>
    </source>
</reference>
<accession>A0A5P3VQH0</accession>
<evidence type="ECO:0000313" key="3">
    <source>
        <dbReference type="Proteomes" id="UP000325743"/>
    </source>
</evidence>
<evidence type="ECO:0000259" key="1">
    <source>
        <dbReference type="Pfam" id="PF12281"/>
    </source>
</evidence>
<organism evidence="2 3">
    <name type="scientific">Cupriavidus oxalaticus</name>
    <dbReference type="NCBI Taxonomy" id="96344"/>
    <lineage>
        <taxon>Bacteria</taxon>
        <taxon>Pseudomonadati</taxon>
        <taxon>Pseudomonadota</taxon>
        <taxon>Betaproteobacteria</taxon>
        <taxon>Burkholderiales</taxon>
        <taxon>Burkholderiaceae</taxon>
        <taxon>Cupriavidus</taxon>
    </lineage>
</organism>
<dbReference type="Pfam" id="PF12281">
    <property type="entry name" value="NTP_transf_8"/>
    <property type="match status" value="1"/>
</dbReference>
<feature type="domain" description="Nucleotidyltransferase-like" evidence="1">
    <location>
        <begin position="3"/>
        <end position="81"/>
    </location>
</feature>
<sequence length="86" mass="9439">MTDDEDALRAVQARRANVLLGSAPFSAPIVSVTGRMARMTTISPSAFVDFKRWMASTADRDPLKVSRDRLQASIVEELANRFQLGG</sequence>
<dbReference type="InterPro" id="IPR058575">
    <property type="entry name" value="NTP_transf_8_dom"/>
</dbReference>
<name>A0A5P3VQH0_9BURK</name>
<dbReference type="Proteomes" id="UP000325743">
    <property type="component" value="Chromosome 2"/>
</dbReference>
<dbReference type="AlphaFoldDB" id="A0A5P3VQH0"/>